<accession>A0AAD1X6Q6</accession>
<feature type="transmembrane region" description="Helical" evidence="2">
    <location>
        <begin position="216"/>
        <end position="242"/>
    </location>
</feature>
<dbReference type="Proteomes" id="UP001295684">
    <property type="component" value="Unassembled WGS sequence"/>
</dbReference>
<feature type="signal peptide" evidence="3">
    <location>
        <begin position="1"/>
        <end position="22"/>
    </location>
</feature>
<evidence type="ECO:0000313" key="4">
    <source>
        <dbReference type="EMBL" id="CAI2365173.1"/>
    </source>
</evidence>
<protein>
    <recommendedName>
        <fullName evidence="6">CUB domain-containing protein</fullName>
    </recommendedName>
</protein>
<feature type="compositionally biased region" description="Basic and acidic residues" evidence="1">
    <location>
        <begin position="290"/>
        <end position="306"/>
    </location>
</feature>
<feature type="chain" id="PRO_5042043599" description="CUB domain-containing protein" evidence="3">
    <location>
        <begin position="23"/>
        <end position="327"/>
    </location>
</feature>
<keyword evidence="2" id="KW-0472">Membrane</keyword>
<evidence type="ECO:0008006" key="6">
    <source>
        <dbReference type="Google" id="ProtNLM"/>
    </source>
</evidence>
<evidence type="ECO:0000256" key="3">
    <source>
        <dbReference type="SAM" id="SignalP"/>
    </source>
</evidence>
<evidence type="ECO:0000256" key="1">
    <source>
        <dbReference type="SAM" id="MobiDB-lite"/>
    </source>
</evidence>
<reference evidence="4" key="1">
    <citation type="submission" date="2023-07" db="EMBL/GenBank/DDBJ databases">
        <authorList>
            <consortium name="AG Swart"/>
            <person name="Singh M."/>
            <person name="Singh A."/>
            <person name="Seah K."/>
            <person name="Emmerich C."/>
        </authorList>
    </citation>
    <scope>NUCLEOTIDE SEQUENCE</scope>
    <source>
        <strain evidence="4">DP1</strain>
    </source>
</reference>
<sequence>MIIKKLALRAFILFITAVYCYAEVIGLNRDLASSSSSSDCRTCISNSAQKWCTTTSTEHITGDTTGYCASNSGFVCSDSSNIESNGGLILCPSNVQVCGVKSYPLNDDSGKWELKRTSMAPNSVCSYRVYTRNGSIKNIKVKAVSLANMNATLFTGSRGKNEYKYVARLAVDTEVSATYDTSTDIYIVFEPYTTASSISILGVIHLQTGDGGKSEAVIVIVVVVCICCCCTCCCVVVGICIWRARKKGKNDKKVDKDKPNPEPSYDNSQTRRHVHNETRHQLANKNKNTKSSDKKTEKDPEKEESSSYHLPPIRNMYNRPDRYNEKY</sequence>
<organism evidence="4 5">
    <name type="scientific">Euplotes crassus</name>
    <dbReference type="NCBI Taxonomy" id="5936"/>
    <lineage>
        <taxon>Eukaryota</taxon>
        <taxon>Sar</taxon>
        <taxon>Alveolata</taxon>
        <taxon>Ciliophora</taxon>
        <taxon>Intramacronucleata</taxon>
        <taxon>Spirotrichea</taxon>
        <taxon>Hypotrichia</taxon>
        <taxon>Euplotida</taxon>
        <taxon>Euplotidae</taxon>
        <taxon>Moneuplotes</taxon>
    </lineage>
</organism>
<feature type="region of interest" description="Disordered" evidence="1">
    <location>
        <begin position="251"/>
        <end position="327"/>
    </location>
</feature>
<proteinExistence type="predicted"/>
<gene>
    <name evidence="4" type="ORF">ECRASSUSDP1_LOCUS6523</name>
</gene>
<feature type="compositionally biased region" description="Basic and acidic residues" evidence="1">
    <location>
        <begin position="251"/>
        <end position="260"/>
    </location>
</feature>
<keyword evidence="3" id="KW-0732">Signal</keyword>
<evidence type="ECO:0000313" key="5">
    <source>
        <dbReference type="Proteomes" id="UP001295684"/>
    </source>
</evidence>
<dbReference type="AlphaFoldDB" id="A0AAD1X6Q6"/>
<name>A0AAD1X6Q6_EUPCR</name>
<keyword evidence="5" id="KW-1185">Reference proteome</keyword>
<keyword evidence="2" id="KW-1133">Transmembrane helix</keyword>
<dbReference type="EMBL" id="CAMPGE010006329">
    <property type="protein sequence ID" value="CAI2365173.1"/>
    <property type="molecule type" value="Genomic_DNA"/>
</dbReference>
<comment type="caution">
    <text evidence="4">The sequence shown here is derived from an EMBL/GenBank/DDBJ whole genome shotgun (WGS) entry which is preliminary data.</text>
</comment>
<evidence type="ECO:0000256" key="2">
    <source>
        <dbReference type="SAM" id="Phobius"/>
    </source>
</evidence>
<keyword evidence="2" id="KW-0812">Transmembrane</keyword>